<dbReference type="AlphaFoldDB" id="A0A059J1E4"/>
<gene>
    <name evidence="2" type="ORF">H109_06467</name>
</gene>
<accession>A0A059J1E4</accession>
<comment type="caution">
    <text evidence="2">The sequence shown here is derived from an EMBL/GenBank/DDBJ whole genome shotgun (WGS) entry which is preliminary data.</text>
</comment>
<evidence type="ECO:0000313" key="2">
    <source>
        <dbReference type="EMBL" id="KDB21599.1"/>
    </source>
</evidence>
<feature type="compositionally biased region" description="Basic and acidic residues" evidence="1">
    <location>
        <begin position="75"/>
        <end position="87"/>
    </location>
</feature>
<protein>
    <submittedName>
        <fullName evidence="2">Uncharacterized protein</fullName>
    </submittedName>
</protein>
<evidence type="ECO:0000313" key="3">
    <source>
        <dbReference type="Proteomes" id="UP000024533"/>
    </source>
</evidence>
<reference evidence="2 3" key="1">
    <citation type="submission" date="2014-02" db="EMBL/GenBank/DDBJ databases">
        <title>The Genome Sequence of Trichophyton interdigitale MR816.</title>
        <authorList>
            <consortium name="The Broad Institute Genomics Platform"/>
            <person name="Cuomo C.A."/>
            <person name="White T.C."/>
            <person name="Graser Y."/>
            <person name="Martinez-Rossi N."/>
            <person name="Heitman J."/>
            <person name="Young S.K."/>
            <person name="Zeng Q."/>
            <person name="Gargeya S."/>
            <person name="Abouelleil A."/>
            <person name="Alvarado L."/>
            <person name="Chapman S.B."/>
            <person name="Gainer-Dewar J."/>
            <person name="Goldberg J."/>
            <person name="Griggs A."/>
            <person name="Gujja S."/>
            <person name="Hansen M."/>
            <person name="Howarth C."/>
            <person name="Imamovic A."/>
            <person name="Larimer J."/>
            <person name="Martinez D."/>
            <person name="Murphy C."/>
            <person name="Pearson M.D."/>
            <person name="Persinoti G."/>
            <person name="Poon T."/>
            <person name="Priest M."/>
            <person name="Roberts A.D."/>
            <person name="Saif S."/>
            <person name="Shea T.D."/>
            <person name="Sykes S.N."/>
            <person name="Wortman J."/>
            <person name="Nusbaum C."/>
            <person name="Birren B."/>
        </authorList>
    </citation>
    <scope>NUCLEOTIDE SEQUENCE [LARGE SCALE GENOMIC DNA]</scope>
    <source>
        <strain evidence="2 3">MR816</strain>
    </source>
</reference>
<evidence type="ECO:0000256" key="1">
    <source>
        <dbReference type="SAM" id="MobiDB-lite"/>
    </source>
</evidence>
<sequence length="133" mass="15069">MEMESDGDGDGERENGERGWRSMQSATPPRPGLAAENAGPLHGPVGRSELLAQFLRLRDLLLLWMIREMKSKNNNEARERDYWRDGDGDGDGDGDERWKWRDGGMERWRMSAVSVCSICHAEDECINNSLADD</sequence>
<dbReference type="Proteomes" id="UP000024533">
    <property type="component" value="Unassembled WGS sequence"/>
</dbReference>
<name>A0A059J1E4_TRIIM</name>
<organism evidence="2 3">
    <name type="scientific">Trichophyton interdigitale (strain MR816)</name>
    <dbReference type="NCBI Taxonomy" id="1215338"/>
    <lineage>
        <taxon>Eukaryota</taxon>
        <taxon>Fungi</taxon>
        <taxon>Dikarya</taxon>
        <taxon>Ascomycota</taxon>
        <taxon>Pezizomycotina</taxon>
        <taxon>Eurotiomycetes</taxon>
        <taxon>Eurotiomycetidae</taxon>
        <taxon>Onygenales</taxon>
        <taxon>Arthrodermataceae</taxon>
        <taxon>Trichophyton</taxon>
    </lineage>
</organism>
<dbReference type="HOGENOM" id="CLU_1908180_0_0_1"/>
<feature type="compositionally biased region" description="Basic and acidic residues" evidence="1">
    <location>
        <begin position="10"/>
        <end position="20"/>
    </location>
</feature>
<dbReference type="EMBL" id="AOKY01000430">
    <property type="protein sequence ID" value="KDB21599.1"/>
    <property type="molecule type" value="Genomic_DNA"/>
</dbReference>
<proteinExistence type="predicted"/>
<feature type="region of interest" description="Disordered" evidence="1">
    <location>
        <begin position="75"/>
        <end position="97"/>
    </location>
</feature>
<feature type="region of interest" description="Disordered" evidence="1">
    <location>
        <begin position="1"/>
        <end position="45"/>
    </location>
</feature>
<keyword evidence="3" id="KW-1185">Reference proteome</keyword>